<keyword evidence="2" id="KW-1133">Transmembrane helix</keyword>
<proteinExistence type="predicted"/>
<dbReference type="OrthoDB" id="4092221at2759"/>
<gene>
    <name evidence="3" type="ORF">CYFA0S_03e00111g</name>
</gene>
<evidence type="ECO:0000256" key="2">
    <source>
        <dbReference type="SAM" id="Phobius"/>
    </source>
</evidence>
<keyword evidence="2" id="KW-0812">Transmembrane</keyword>
<sequence>MSQSVMFTHADHDPQGIPRLHRRGIPGVRSDSYHFGFFEDSTSHHANPPVHTEYDAIVEPLYIFLGLLLIFVILTFFLFGMREYLWSLNKKKRLGSAGSAWSNHSILLTGMNAERNTNQFKEKNRAYPDLHNSRILHQHLINADPSPLSDATDNIQEPVYNHLNVVRDSPAQSNSPGLHEKLEEMDMGTFSMTSPPPGVTGYSIRELMSLKPSEIHSVPIALATSSTPQNLEESIMTTFHAEAIKFKSGKVIQKSITDIDKELRERDCNPALRQIAVMRLVGIAARATSMTNASIFLPQFTRLMDYLIDTGTIFDILNQSNAYTARHLIDMVIHYCYSHWLFGKDRDPRILEQFRRWKFHDPLAQPHHVIFRYLVNLQLGLYFVEEHLDAELLENTKARTTILLHHLVTTSTHGDPETIIPILEQACNIASVPDIRISYYDLLLRLIQLHIECCMSKMLQRKELSLKSLIQSGVWTKNHEDIVKRAKKVAKLVINKAPSLHIWMDEVNNGLVFVSQSPLPIHPTPSRGFQVGITDQEKHLRPGSWRSTQSSGRLTHHGSQYL</sequence>
<dbReference type="EMBL" id="LK052888">
    <property type="protein sequence ID" value="CDR39151.1"/>
    <property type="molecule type" value="Genomic_DNA"/>
</dbReference>
<evidence type="ECO:0000313" key="3">
    <source>
        <dbReference type="EMBL" id="CDR39151.1"/>
    </source>
</evidence>
<feature type="transmembrane region" description="Helical" evidence="2">
    <location>
        <begin position="61"/>
        <end position="81"/>
    </location>
</feature>
<evidence type="ECO:0000256" key="1">
    <source>
        <dbReference type="SAM" id="MobiDB-lite"/>
    </source>
</evidence>
<accession>A0A061APR9</accession>
<dbReference type="VEuPathDB" id="FungiDB:BON22_4614"/>
<organism evidence="3">
    <name type="scientific">Cyberlindnera fabianii</name>
    <name type="common">Yeast</name>
    <name type="synonym">Hansenula fabianii</name>
    <dbReference type="NCBI Taxonomy" id="36022"/>
    <lineage>
        <taxon>Eukaryota</taxon>
        <taxon>Fungi</taxon>
        <taxon>Dikarya</taxon>
        <taxon>Ascomycota</taxon>
        <taxon>Saccharomycotina</taxon>
        <taxon>Saccharomycetes</taxon>
        <taxon>Phaffomycetales</taxon>
        <taxon>Phaffomycetaceae</taxon>
        <taxon>Cyberlindnera</taxon>
    </lineage>
</organism>
<name>A0A061APR9_CYBFA</name>
<dbReference type="PhylomeDB" id="A0A061APR9"/>
<reference evidence="3" key="1">
    <citation type="journal article" date="2014" name="Genome Announc.">
        <title>Genome sequence of the yeast Cyberlindnera fabianii (Hansenula fabianii).</title>
        <authorList>
            <person name="Freel K.C."/>
            <person name="Sarilar V."/>
            <person name="Neuveglise C."/>
            <person name="Devillers H."/>
            <person name="Friedrich A."/>
            <person name="Schacherer J."/>
        </authorList>
    </citation>
    <scope>NUCLEOTIDE SEQUENCE</scope>
    <source>
        <strain evidence="3">YJS4271</strain>
    </source>
</reference>
<protein>
    <submittedName>
        <fullName evidence="3">CYFA0S03e00111g1_1</fullName>
    </submittedName>
</protein>
<feature type="region of interest" description="Disordered" evidence="1">
    <location>
        <begin position="538"/>
        <end position="562"/>
    </location>
</feature>
<feature type="compositionally biased region" description="Polar residues" evidence="1">
    <location>
        <begin position="545"/>
        <end position="562"/>
    </location>
</feature>
<dbReference type="AlphaFoldDB" id="A0A061APR9"/>
<keyword evidence="2" id="KW-0472">Membrane</keyword>